<evidence type="ECO:0000313" key="10">
    <source>
        <dbReference type="Proteomes" id="UP000002931"/>
    </source>
</evidence>
<dbReference type="Gene3D" id="3.40.50.10860">
    <property type="entry name" value="Leucine Dehydrogenase, chain A, domain 1"/>
    <property type="match status" value="1"/>
</dbReference>
<protein>
    <recommendedName>
        <fullName evidence="2">shikimate dehydrogenase (NADP(+))</fullName>
        <ecNumber evidence="2">1.1.1.25</ecNumber>
    </recommendedName>
</protein>
<dbReference type="EC" id="1.1.1.25" evidence="2"/>
<comment type="catalytic activity">
    <reaction evidence="6">
        <text>shikimate + NADP(+) = 3-dehydroshikimate + NADPH + H(+)</text>
        <dbReference type="Rhea" id="RHEA:17737"/>
        <dbReference type="ChEBI" id="CHEBI:15378"/>
        <dbReference type="ChEBI" id="CHEBI:16630"/>
        <dbReference type="ChEBI" id="CHEBI:36208"/>
        <dbReference type="ChEBI" id="CHEBI:57783"/>
        <dbReference type="ChEBI" id="CHEBI:58349"/>
        <dbReference type="EC" id="1.1.1.25"/>
    </reaction>
</comment>
<dbReference type="CDD" id="cd01065">
    <property type="entry name" value="NAD_bind_Shikimate_DH"/>
    <property type="match status" value="1"/>
</dbReference>
<evidence type="ECO:0000256" key="2">
    <source>
        <dbReference type="ARBA" id="ARBA00012962"/>
    </source>
</evidence>
<accession>A3VD62</accession>
<keyword evidence="4" id="KW-0560">Oxidoreductase</keyword>
<proteinExistence type="predicted"/>
<dbReference type="GO" id="GO:0005829">
    <property type="term" value="C:cytosol"/>
    <property type="evidence" value="ECO:0007669"/>
    <property type="project" value="TreeGrafter"/>
</dbReference>
<dbReference type="RefSeq" id="WP_008332494.1">
    <property type="nucleotide sequence ID" value="NZ_CH902578.1"/>
</dbReference>
<keyword evidence="10" id="KW-1185">Reference proteome</keyword>
<dbReference type="InterPro" id="IPR046346">
    <property type="entry name" value="Aminoacid_DH-like_N_sf"/>
</dbReference>
<evidence type="ECO:0000256" key="5">
    <source>
        <dbReference type="ARBA" id="ARBA00023141"/>
    </source>
</evidence>
<comment type="pathway">
    <text evidence="1">Metabolic intermediate biosynthesis; chorismate biosynthesis; chorismate from D-erythrose 4-phosphate and phosphoenolpyruvate: step 4/7.</text>
</comment>
<dbReference type="SUPFAM" id="SSF51735">
    <property type="entry name" value="NAD(P)-binding Rossmann-fold domains"/>
    <property type="match status" value="1"/>
</dbReference>
<keyword evidence="5" id="KW-0028">Amino-acid biosynthesis</keyword>
<dbReference type="SUPFAM" id="SSF53223">
    <property type="entry name" value="Aminoacid dehydrogenase-like, N-terminal domain"/>
    <property type="match status" value="1"/>
</dbReference>
<evidence type="ECO:0000259" key="7">
    <source>
        <dbReference type="Pfam" id="PF01488"/>
    </source>
</evidence>
<dbReference type="GO" id="GO:0009423">
    <property type="term" value="P:chorismate biosynthetic process"/>
    <property type="evidence" value="ECO:0007669"/>
    <property type="project" value="UniProtKB-UniPathway"/>
</dbReference>
<dbReference type="InterPro" id="IPR036291">
    <property type="entry name" value="NAD(P)-bd_dom_sf"/>
</dbReference>
<evidence type="ECO:0000256" key="1">
    <source>
        <dbReference type="ARBA" id="ARBA00004871"/>
    </source>
</evidence>
<evidence type="ECO:0000259" key="8">
    <source>
        <dbReference type="Pfam" id="PF08501"/>
    </source>
</evidence>
<dbReference type="GO" id="GO:0050661">
    <property type="term" value="F:NADP binding"/>
    <property type="evidence" value="ECO:0007669"/>
    <property type="project" value="TreeGrafter"/>
</dbReference>
<evidence type="ECO:0000256" key="3">
    <source>
        <dbReference type="ARBA" id="ARBA00022857"/>
    </source>
</evidence>
<dbReference type="STRING" id="314271.RB2654_13499"/>
<evidence type="ECO:0000256" key="4">
    <source>
        <dbReference type="ARBA" id="ARBA00023002"/>
    </source>
</evidence>
<dbReference type="Proteomes" id="UP000002931">
    <property type="component" value="Unassembled WGS sequence"/>
</dbReference>
<dbReference type="InterPro" id="IPR013708">
    <property type="entry name" value="Shikimate_DH-bd_N"/>
</dbReference>
<evidence type="ECO:0000256" key="6">
    <source>
        <dbReference type="ARBA" id="ARBA00049442"/>
    </source>
</evidence>
<dbReference type="GO" id="GO:0004764">
    <property type="term" value="F:shikimate 3-dehydrogenase (NADP+) activity"/>
    <property type="evidence" value="ECO:0007669"/>
    <property type="project" value="UniProtKB-EC"/>
</dbReference>
<dbReference type="Pfam" id="PF01488">
    <property type="entry name" value="Shikimate_DH"/>
    <property type="match status" value="1"/>
</dbReference>
<dbReference type="Gene3D" id="3.40.50.720">
    <property type="entry name" value="NAD(P)-binding Rossmann-like Domain"/>
    <property type="match status" value="1"/>
</dbReference>
<dbReference type="Pfam" id="PF08501">
    <property type="entry name" value="Shikimate_dh_N"/>
    <property type="match status" value="1"/>
</dbReference>
<keyword evidence="5" id="KW-0057">Aromatic amino acid biosynthesis</keyword>
<dbReference type="GO" id="GO:0019632">
    <property type="term" value="P:shikimate metabolic process"/>
    <property type="evidence" value="ECO:0007669"/>
    <property type="project" value="TreeGrafter"/>
</dbReference>
<feature type="domain" description="Quinate/shikimate 5-dehydrogenase/glutamyl-tRNA reductase" evidence="7">
    <location>
        <begin position="130"/>
        <end position="196"/>
    </location>
</feature>
<dbReference type="PANTHER" id="PTHR21089:SF1">
    <property type="entry name" value="BIFUNCTIONAL 3-DEHYDROQUINATE DEHYDRATASE_SHIKIMATE DEHYDROGENASE, CHLOROPLASTIC"/>
    <property type="match status" value="1"/>
</dbReference>
<dbReference type="HOGENOM" id="CLU_044063_2_0_5"/>
<organism evidence="9 10">
    <name type="scientific">Maritimibacter alkaliphilus HTCC2654</name>
    <dbReference type="NCBI Taxonomy" id="314271"/>
    <lineage>
        <taxon>Bacteria</taxon>
        <taxon>Pseudomonadati</taxon>
        <taxon>Pseudomonadota</taxon>
        <taxon>Alphaproteobacteria</taxon>
        <taxon>Rhodobacterales</taxon>
        <taxon>Roseobacteraceae</taxon>
        <taxon>Maritimibacter</taxon>
    </lineage>
</organism>
<evidence type="ECO:0000313" key="9">
    <source>
        <dbReference type="EMBL" id="EAQ14091.1"/>
    </source>
</evidence>
<feature type="domain" description="Shikimate dehydrogenase substrate binding N-terminal" evidence="8">
    <location>
        <begin position="17"/>
        <end position="93"/>
    </location>
</feature>
<dbReference type="AlphaFoldDB" id="A3VD62"/>
<dbReference type="eggNOG" id="COG0169">
    <property type="taxonomic scope" value="Bacteria"/>
</dbReference>
<dbReference type="EMBL" id="AAMT01000003">
    <property type="protein sequence ID" value="EAQ14091.1"/>
    <property type="molecule type" value="Genomic_DNA"/>
</dbReference>
<gene>
    <name evidence="9" type="ORF">RB2654_13499</name>
</gene>
<reference evidence="9 10" key="1">
    <citation type="journal article" date="2010" name="J. Bacteriol.">
        <title>Genome sequences of Pelagibaca bermudensis HTCC2601T and Maritimibacter alkaliphilus HTCC2654T, the type strains of two marine Roseobacter genera.</title>
        <authorList>
            <person name="Thrash J.C."/>
            <person name="Cho J.C."/>
            <person name="Ferriera S."/>
            <person name="Johnson J."/>
            <person name="Vergin K.L."/>
            <person name="Giovannoni S.J."/>
        </authorList>
    </citation>
    <scope>NUCLEOTIDE SEQUENCE [LARGE SCALE GENOMIC DNA]</scope>
    <source>
        <strain evidence="9 10">HTCC2654</strain>
    </source>
</reference>
<dbReference type="InterPro" id="IPR022893">
    <property type="entry name" value="Shikimate_DH_fam"/>
</dbReference>
<comment type="caution">
    <text evidence="9">The sequence shown here is derived from an EMBL/GenBank/DDBJ whole genome shotgun (WGS) entry which is preliminary data.</text>
</comment>
<name>A3VD62_9RHOB</name>
<dbReference type="PANTHER" id="PTHR21089">
    <property type="entry name" value="SHIKIMATE DEHYDROGENASE"/>
    <property type="match status" value="1"/>
</dbReference>
<dbReference type="GO" id="GO:0009073">
    <property type="term" value="P:aromatic amino acid family biosynthetic process"/>
    <property type="evidence" value="ECO:0007669"/>
    <property type="project" value="UniProtKB-KW"/>
</dbReference>
<keyword evidence="3" id="KW-0521">NADP</keyword>
<dbReference type="OrthoDB" id="9792692at2"/>
<dbReference type="UniPathway" id="UPA00053">
    <property type="reaction ID" value="UER00087"/>
</dbReference>
<sequence length="277" mass="29467">MSEASTPIAAVMLAPGETSRLPVLFDHWLWATQLPGRYLPLTVEPQDIGDVISALPKAGFVGLHISAAYQKAVLDHADIITDRAALMSGANTLIFRRDGKIHADNTDGYGFIENIRLSVPGWDARLGPAAIFGAGRAARVVISALIEVGVGQIRLTSRTRPKAEQLRSEFGTRIEVVDWLKAGNMAEGAATVVNATPLGTRGNSDFRVPLDGLTPGAVACDLTVDPPATRFLQQAAAYGCHVADGVGMLICQASPSFERWFGQRPPNDEDARIAAAS</sequence>
<dbReference type="InterPro" id="IPR006151">
    <property type="entry name" value="Shikm_DH/Glu-tRNA_Rdtase"/>
</dbReference>